<evidence type="ECO:0000313" key="2">
    <source>
        <dbReference type="Proteomes" id="UP000724584"/>
    </source>
</evidence>
<protein>
    <submittedName>
        <fullName evidence="1">Uncharacterized protein</fullName>
    </submittedName>
</protein>
<reference evidence="1 2" key="1">
    <citation type="journal article" date="2021" name="Nat. Commun.">
        <title>Genetic determinants of endophytism in the Arabidopsis root mycobiome.</title>
        <authorList>
            <person name="Mesny F."/>
            <person name="Miyauchi S."/>
            <person name="Thiergart T."/>
            <person name="Pickel B."/>
            <person name="Atanasova L."/>
            <person name="Karlsson M."/>
            <person name="Huettel B."/>
            <person name="Barry K.W."/>
            <person name="Haridas S."/>
            <person name="Chen C."/>
            <person name="Bauer D."/>
            <person name="Andreopoulos W."/>
            <person name="Pangilinan J."/>
            <person name="LaButti K."/>
            <person name="Riley R."/>
            <person name="Lipzen A."/>
            <person name="Clum A."/>
            <person name="Drula E."/>
            <person name="Henrissat B."/>
            <person name="Kohler A."/>
            <person name="Grigoriev I.V."/>
            <person name="Martin F.M."/>
            <person name="Hacquard S."/>
        </authorList>
    </citation>
    <scope>NUCLEOTIDE SEQUENCE [LARGE SCALE GENOMIC DNA]</scope>
    <source>
        <strain evidence="1 2">MPI-SDFR-AT-0079</strain>
    </source>
</reference>
<keyword evidence="2" id="KW-1185">Reference proteome</keyword>
<comment type="caution">
    <text evidence="1">The sequence shown here is derived from an EMBL/GenBank/DDBJ whole genome shotgun (WGS) entry which is preliminary data.</text>
</comment>
<dbReference type="Proteomes" id="UP000724584">
    <property type="component" value="Unassembled WGS sequence"/>
</dbReference>
<accession>A0ACB7P2H0</accession>
<sequence length="192" mass="20597">MTSSSITTLSGLPNNLVEDRGVSRPAIQVSTLTDLAGRESPGRAAGRLTFADALCVDPRSSESQNHPEEARFNNKNRHSRSNGHYLLAGDTSAEAWLIEHALTVRQKSVAGPETIFRHLHVACSPRSSDKKVLAAKVTIPALVFAQNPIHPRAALRSEVTESSQVLSTPSPSPRFPDTFSAAACCPLGLMHP</sequence>
<name>A0ACB7P2H0_9PEZI</name>
<organism evidence="1 2">
    <name type="scientific">Chaetomium tenue</name>
    <dbReference type="NCBI Taxonomy" id="1854479"/>
    <lineage>
        <taxon>Eukaryota</taxon>
        <taxon>Fungi</taxon>
        <taxon>Dikarya</taxon>
        <taxon>Ascomycota</taxon>
        <taxon>Pezizomycotina</taxon>
        <taxon>Sordariomycetes</taxon>
        <taxon>Sordariomycetidae</taxon>
        <taxon>Sordariales</taxon>
        <taxon>Chaetomiaceae</taxon>
        <taxon>Chaetomium</taxon>
    </lineage>
</organism>
<dbReference type="EMBL" id="JAGIZQ010000005">
    <property type="protein sequence ID" value="KAH6627416.1"/>
    <property type="molecule type" value="Genomic_DNA"/>
</dbReference>
<proteinExistence type="predicted"/>
<gene>
    <name evidence="1" type="ORF">F5144DRAFT_593644</name>
</gene>
<evidence type="ECO:0000313" key="1">
    <source>
        <dbReference type="EMBL" id="KAH6627416.1"/>
    </source>
</evidence>